<sequence>MFDVERQRMPIAEFYFRLFRHRKEDARALYQRWIDLLIMYSQMPRFISFDPPVPLLHRLVPRAIAVVIVLFPKTRVPMNLRSISTFPLYPFRVNYTSHTECCSEGEEFLHMYLQSSGIRLVGVFSPTFQARFTHLLTNLEEKMPRIQCYGPSSFDSFRQVCRRRQRVKVT</sequence>
<dbReference type="AlphaFoldDB" id="A0AAV6TTL0"/>
<keyword evidence="2" id="KW-1185">Reference proteome</keyword>
<organism evidence="1 2">
    <name type="scientific">Oedothorax gibbosus</name>
    <dbReference type="NCBI Taxonomy" id="931172"/>
    <lineage>
        <taxon>Eukaryota</taxon>
        <taxon>Metazoa</taxon>
        <taxon>Ecdysozoa</taxon>
        <taxon>Arthropoda</taxon>
        <taxon>Chelicerata</taxon>
        <taxon>Arachnida</taxon>
        <taxon>Araneae</taxon>
        <taxon>Araneomorphae</taxon>
        <taxon>Entelegynae</taxon>
        <taxon>Araneoidea</taxon>
        <taxon>Linyphiidae</taxon>
        <taxon>Erigoninae</taxon>
        <taxon>Oedothorax</taxon>
    </lineage>
</organism>
<evidence type="ECO:0000313" key="2">
    <source>
        <dbReference type="Proteomes" id="UP000827092"/>
    </source>
</evidence>
<proteinExistence type="predicted"/>
<dbReference type="Proteomes" id="UP000827092">
    <property type="component" value="Unassembled WGS sequence"/>
</dbReference>
<protein>
    <submittedName>
        <fullName evidence="1">Uncharacterized protein</fullName>
    </submittedName>
</protein>
<dbReference type="EMBL" id="JAFNEN010001048">
    <property type="protein sequence ID" value="KAG8175225.1"/>
    <property type="molecule type" value="Genomic_DNA"/>
</dbReference>
<name>A0AAV6TTL0_9ARAC</name>
<reference evidence="1 2" key="1">
    <citation type="journal article" date="2022" name="Nat. Ecol. Evol.">
        <title>A masculinizing supergene underlies an exaggerated male reproductive morph in a spider.</title>
        <authorList>
            <person name="Hendrickx F."/>
            <person name="De Corte Z."/>
            <person name="Sonet G."/>
            <person name="Van Belleghem S.M."/>
            <person name="Kostlbacher S."/>
            <person name="Vangestel C."/>
        </authorList>
    </citation>
    <scope>NUCLEOTIDE SEQUENCE [LARGE SCALE GENOMIC DNA]</scope>
    <source>
        <strain evidence="1">W744_W776</strain>
    </source>
</reference>
<accession>A0AAV6TTL0</accession>
<evidence type="ECO:0000313" key="1">
    <source>
        <dbReference type="EMBL" id="KAG8175225.1"/>
    </source>
</evidence>
<comment type="caution">
    <text evidence="1">The sequence shown here is derived from an EMBL/GenBank/DDBJ whole genome shotgun (WGS) entry which is preliminary data.</text>
</comment>
<gene>
    <name evidence="1" type="ORF">JTE90_022648</name>
</gene>